<dbReference type="GO" id="GO:0006144">
    <property type="term" value="P:purine nucleobase metabolic process"/>
    <property type="evidence" value="ECO:0007669"/>
    <property type="project" value="TreeGrafter"/>
</dbReference>
<dbReference type="InterPro" id="IPR036817">
    <property type="entry name" value="Transthyretin/HIU_hydrolase_sf"/>
</dbReference>
<dbReference type="Proteomes" id="UP000619788">
    <property type="component" value="Unassembled WGS sequence"/>
</dbReference>
<sequence length="92" mass="10505">MRIEHAGSGQWLTEAKAETDPEGRVREWRGHAFDRGLYRMTFESDRYFAGLGLIAAYPEIVVMFRIQDGAEAYQIQVLLSTYSYSVYFGSLG</sequence>
<evidence type="ECO:0000313" key="3">
    <source>
        <dbReference type="EMBL" id="GIH94923.1"/>
    </source>
</evidence>
<keyword evidence="4" id="KW-1185">Reference proteome</keyword>
<dbReference type="PANTHER" id="PTHR10395">
    <property type="entry name" value="URICASE AND TRANSTHYRETIN-RELATED"/>
    <property type="match status" value="1"/>
</dbReference>
<dbReference type="AlphaFoldDB" id="A0A8J3WMG5"/>
<reference evidence="3 4" key="1">
    <citation type="submission" date="2021-01" db="EMBL/GenBank/DDBJ databases">
        <title>Whole genome shotgun sequence of Planobispora siamensis NBRC 107568.</title>
        <authorList>
            <person name="Komaki H."/>
            <person name="Tamura T."/>
        </authorList>
    </citation>
    <scope>NUCLEOTIDE SEQUENCE [LARGE SCALE GENOMIC DNA]</scope>
    <source>
        <strain evidence="3 4">NBRC 107568</strain>
    </source>
</reference>
<dbReference type="SUPFAM" id="SSF49472">
    <property type="entry name" value="Transthyretin (synonym: prealbumin)"/>
    <property type="match status" value="1"/>
</dbReference>
<evidence type="ECO:0000256" key="1">
    <source>
        <dbReference type="SAM" id="MobiDB-lite"/>
    </source>
</evidence>
<accession>A0A8J3WMG5</accession>
<gene>
    <name evidence="3" type="ORF">Psi01_55530</name>
</gene>
<comment type="caution">
    <text evidence="3">The sequence shown here is derived from an EMBL/GenBank/DDBJ whole genome shotgun (WGS) entry which is preliminary data.</text>
</comment>
<proteinExistence type="predicted"/>
<dbReference type="PANTHER" id="PTHR10395:SF7">
    <property type="entry name" value="5-HYDROXYISOURATE HYDROLASE"/>
    <property type="match status" value="1"/>
</dbReference>
<evidence type="ECO:0000259" key="2">
    <source>
        <dbReference type="Pfam" id="PF00576"/>
    </source>
</evidence>
<feature type="region of interest" description="Disordered" evidence="1">
    <location>
        <begin position="1"/>
        <end position="22"/>
    </location>
</feature>
<protein>
    <recommendedName>
        <fullName evidence="2">Transthyretin/hydroxyisourate hydrolase domain-containing protein</fullName>
    </recommendedName>
</protein>
<dbReference type="Gene3D" id="2.60.40.180">
    <property type="entry name" value="Transthyretin/hydroxyisourate hydrolase domain"/>
    <property type="match status" value="1"/>
</dbReference>
<name>A0A8J3WMG5_9ACTN</name>
<dbReference type="Pfam" id="PF00576">
    <property type="entry name" value="Transthyretin"/>
    <property type="match status" value="1"/>
</dbReference>
<dbReference type="InterPro" id="IPR023416">
    <property type="entry name" value="Transthyretin/HIU_hydrolase_d"/>
</dbReference>
<evidence type="ECO:0000313" key="4">
    <source>
        <dbReference type="Proteomes" id="UP000619788"/>
    </source>
</evidence>
<feature type="domain" description="Transthyretin/hydroxyisourate hydrolase" evidence="2">
    <location>
        <begin position="7"/>
        <end position="89"/>
    </location>
</feature>
<dbReference type="EMBL" id="BOOJ01000047">
    <property type="protein sequence ID" value="GIH94923.1"/>
    <property type="molecule type" value="Genomic_DNA"/>
</dbReference>
<organism evidence="3 4">
    <name type="scientific">Planobispora siamensis</name>
    <dbReference type="NCBI Taxonomy" id="936338"/>
    <lineage>
        <taxon>Bacteria</taxon>
        <taxon>Bacillati</taxon>
        <taxon>Actinomycetota</taxon>
        <taxon>Actinomycetes</taxon>
        <taxon>Streptosporangiales</taxon>
        <taxon>Streptosporangiaceae</taxon>
        <taxon>Planobispora</taxon>
    </lineage>
</organism>